<reference evidence="5 6" key="1">
    <citation type="submission" date="2019-12" db="EMBL/GenBank/DDBJ databases">
        <title>Nitratireductor arenosus sp. nov., Isolated from sea sand, Jeju island, South Korea.</title>
        <authorList>
            <person name="Kim W."/>
        </authorList>
    </citation>
    <scope>NUCLEOTIDE SEQUENCE [LARGE SCALE GENOMIC DNA]</scope>
    <source>
        <strain evidence="5 6">CAU 1489</strain>
    </source>
</reference>
<organism evidence="5 6">
    <name type="scientific">Nitratireductor arenosus</name>
    <dbReference type="NCBI Taxonomy" id="2682096"/>
    <lineage>
        <taxon>Bacteria</taxon>
        <taxon>Pseudomonadati</taxon>
        <taxon>Pseudomonadota</taxon>
        <taxon>Alphaproteobacteria</taxon>
        <taxon>Hyphomicrobiales</taxon>
        <taxon>Phyllobacteriaceae</taxon>
        <taxon>Nitratireductor</taxon>
    </lineage>
</organism>
<dbReference type="InterPro" id="IPR018060">
    <property type="entry name" value="HTH_AraC"/>
</dbReference>
<comment type="caution">
    <text evidence="5">The sequence shown here is derived from an EMBL/GenBank/DDBJ whole genome shotgun (WGS) entry which is preliminary data.</text>
</comment>
<proteinExistence type="predicted"/>
<dbReference type="Pfam" id="PF12833">
    <property type="entry name" value="HTH_18"/>
    <property type="match status" value="1"/>
</dbReference>
<keyword evidence="3" id="KW-0804">Transcription</keyword>
<gene>
    <name evidence="5" type="ORF">GN330_15735</name>
</gene>
<dbReference type="Gene3D" id="1.10.10.60">
    <property type="entry name" value="Homeodomain-like"/>
    <property type="match status" value="1"/>
</dbReference>
<evidence type="ECO:0000256" key="2">
    <source>
        <dbReference type="ARBA" id="ARBA00023125"/>
    </source>
</evidence>
<dbReference type="InterPro" id="IPR009057">
    <property type="entry name" value="Homeodomain-like_sf"/>
</dbReference>
<evidence type="ECO:0000259" key="4">
    <source>
        <dbReference type="PROSITE" id="PS01124"/>
    </source>
</evidence>
<dbReference type="PRINTS" id="PR00032">
    <property type="entry name" value="HTHARAC"/>
</dbReference>
<feature type="domain" description="HTH araC/xylS-type" evidence="4">
    <location>
        <begin position="133"/>
        <end position="231"/>
    </location>
</feature>
<keyword evidence="1" id="KW-0805">Transcription regulation</keyword>
<dbReference type="SMART" id="SM00342">
    <property type="entry name" value="HTH_ARAC"/>
    <property type="match status" value="1"/>
</dbReference>
<dbReference type="PROSITE" id="PS01124">
    <property type="entry name" value="HTH_ARAC_FAMILY_2"/>
    <property type="match status" value="1"/>
</dbReference>
<dbReference type="GO" id="GO:0043565">
    <property type="term" value="F:sequence-specific DNA binding"/>
    <property type="evidence" value="ECO:0007669"/>
    <property type="project" value="InterPro"/>
</dbReference>
<dbReference type="Proteomes" id="UP000463224">
    <property type="component" value="Unassembled WGS sequence"/>
</dbReference>
<keyword evidence="2" id="KW-0238">DNA-binding</keyword>
<name>A0A844QHP0_9HYPH</name>
<dbReference type="PANTHER" id="PTHR43280">
    <property type="entry name" value="ARAC-FAMILY TRANSCRIPTIONAL REGULATOR"/>
    <property type="match status" value="1"/>
</dbReference>
<evidence type="ECO:0000313" key="6">
    <source>
        <dbReference type="Proteomes" id="UP000463224"/>
    </source>
</evidence>
<evidence type="ECO:0000256" key="1">
    <source>
        <dbReference type="ARBA" id="ARBA00023015"/>
    </source>
</evidence>
<accession>A0A844QHP0</accession>
<dbReference type="EMBL" id="WPHG01000003">
    <property type="protein sequence ID" value="MVA98697.1"/>
    <property type="molecule type" value="Genomic_DNA"/>
</dbReference>
<evidence type="ECO:0000313" key="5">
    <source>
        <dbReference type="EMBL" id="MVA98697.1"/>
    </source>
</evidence>
<evidence type="ECO:0000256" key="3">
    <source>
        <dbReference type="ARBA" id="ARBA00023163"/>
    </source>
</evidence>
<dbReference type="SUPFAM" id="SSF46689">
    <property type="entry name" value="Homeodomain-like"/>
    <property type="match status" value="1"/>
</dbReference>
<dbReference type="PANTHER" id="PTHR43280:SF32">
    <property type="entry name" value="TRANSCRIPTIONAL REGULATORY PROTEIN"/>
    <property type="match status" value="1"/>
</dbReference>
<dbReference type="InterPro" id="IPR020449">
    <property type="entry name" value="Tscrpt_reg_AraC-type_HTH"/>
</dbReference>
<keyword evidence="6" id="KW-1185">Reference proteome</keyword>
<sequence length="234" mass="25969">MNFDIESRTLRSHTAVILPHGVMHNFELSADASVDLMTIDADYFQFNLKQVVDAGAEASFVHPDILAFDPRAADWAALQSSFGNAETHQNVERSRTRNALLAANLVAIISILSDQLSHAHVPEEKAGHVGLYLRFREALEASYGSRQSIADYAARLFVTEQSLYRACKAVSGVSPSKLVQQRLVLEGQRLLLYSDMTVSEIAYALGFTEPSTFSRFFTERTGQSPVKFRAKRLG</sequence>
<dbReference type="AlphaFoldDB" id="A0A844QHP0"/>
<dbReference type="GO" id="GO:0003700">
    <property type="term" value="F:DNA-binding transcription factor activity"/>
    <property type="evidence" value="ECO:0007669"/>
    <property type="project" value="InterPro"/>
</dbReference>
<protein>
    <submittedName>
        <fullName evidence="5">Helix-turn-helix domain-containing protein</fullName>
    </submittedName>
</protein>